<dbReference type="InterPro" id="IPR006685">
    <property type="entry name" value="MscS_channel_2nd"/>
</dbReference>
<keyword evidence="3" id="KW-1003">Cell membrane</keyword>
<evidence type="ECO:0000256" key="4">
    <source>
        <dbReference type="ARBA" id="ARBA00022692"/>
    </source>
</evidence>
<sequence length="260" mass="29582">MSKELLIKILESIITIVVSYLVYRLLYKSIAKTFEVAGKELRMKNTVRVFLATFTVVISLMVILNIWKINLVPYLTAFGITGFVVGLAFQEPLSNFISGILVLLTGKLREGDVVDVDGTSGVVEVINYNHTILRMFDGKKILIPNKQVWNGKITHFWPGPVRRLSMKISVSYDSDLSKVLELLQKCVEEEPLVEKEGVSNFVVFSGFADSSIDFEVLYWIKRENYFEAQHALAQRIKRTFDENGISIPFPQMDVHIEGRN</sequence>
<evidence type="ECO:0000256" key="3">
    <source>
        <dbReference type="ARBA" id="ARBA00022475"/>
    </source>
</evidence>
<evidence type="ECO:0000259" key="8">
    <source>
        <dbReference type="Pfam" id="PF00924"/>
    </source>
</evidence>
<protein>
    <submittedName>
        <fullName evidence="10">MscS Mechanosensitive ion channel</fullName>
    </submittedName>
</protein>
<dbReference type="STRING" id="416591.Tlet_1375"/>
<feature type="transmembrane region" description="Helical" evidence="7">
    <location>
        <begin position="6"/>
        <end position="26"/>
    </location>
</feature>
<dbReference type="GO" id="GO:0005886">
    <property type="term" value="C:plasma membrane"/>
    <property type="evidence" value="ECO:0007669"/>
    <property type="project" value="UniProtKB-SubCell"/>
</dbReference>
<evidence type="ECO:0000256" key="1">
    <source>
        <dbReference type="ARBA" id="ARBA00004651"/>
    </source>
</evidence>
<dbReference type="EMBL" id="CP000812">
    <property type="protein sequence ID" value="ABV33932.1"/>
    <property type="molecule type" value="Genomic_DNA"/>
</dbReference>
<name>A8F6Z8_PSELT</name>
<dbReference type="PANTHER" id="PTHR30221">
    <property type="entry name" value="SMALL-CONDUCTANCE MECHANOSENSITIVE CHANNEL"/>
    <property type="match status" value="1"/>
</dbReference>
<feature type="transmembrane region" description="Helical" evidence="7">
    <location>
        <begin position="47"/>
        <end position="66"/>
    </location>
</feature>
<dbReference type="InterPro" id="IPR011014">
    <property type="entry name" value="MscS_channel_TM-2"/>
</dbReference>
<evidence type="ECO:0000313" key="11">
    <source>
        <dbReference type="Proteomes" id="UP000002016"/>
    </source>
</evidence>
<dbReference type="SUPFAM" id="SSF82689">
    <property type="entry name" value="Mechanosensitive channel protein MscS (YggB), C-terminal domain"/>
    <property type="match status" value="1"/>
</dbReference>
<reference evidence="10 11" key="2">
    <citation type="journal article" date="2009" name="Proc. Natl. Acad. Sci. U.S.A.">
        <title>On the chimeric nature, thermophilic origin, and phylogenetic placement of the Thermotogales.</title>
        <authorList>
            <person name="Zhaxybayeva O."/>
            <person name="Swithers K.S."/>
            <person name="Lapierre P."/>
            <person name="Fournier G.P."/>
            <person name="Bickhart D.M."/>
            <person name="DeBoy R.T."/>
            <person name="Nelson K.E."/>
            <person name="Nesbo C.L."/>
            <person name="Doolittle W.F."/>
            <person name="Gogarten J.P."/>
            <person name="Noll K.M."/>
        </authorList>
    </citation>
    <scope>NUCLEOTIDE SEQUENCE [LARGE SCALE GENOMIC DNA]</scope>
    <source>
        <strain evidence="11">ATCC BAA-301 / DSM 14385 / NBRC 107922 / TMO</strain>
    </source>
</reference>
<keyword evidence="4 7" id="KW-0812">Transmembrane</keyword>
<dbReference type="Pfam" id="PF21082">
    <property type="entry name" value="MS_channel_3rd"/>
    <property type="match status" value="1"/>
</dbReference>
<comment type="similarity">
    <text evidence="2">Belongs to the MscS (TC 1.A.23) family.</text>
</comment>
<dbReference type="Gene3D" id="1.10.287.1260">
    <property type="match status" value="1"/>
</dbReference>
<keyword evidence="5 7" id="KW-1133">Transmembrane helix</keyword>
<keyword evidence="11" id="KW-1185">Reference proteome</keyword>
<dbReference type="KEGG" id="tle:Tlet_1375"/>
<dbReference type="Pfam" id="PF00924">
    <property type="entry name" value="MS_channel_2nd"/>
    <property type="match status" value="1"/>
</dbReference>
<dbReference type="OrthoDB" id="9809206at2"/>
<dbReference type="Gene3D" id="2.30.30.60">
    <property type="match status" value="1"/>
</dbReference>
<evidence type="ECO:0000256" key="5">
    <source>
        <dbReference type="ARBA" id="ARBA00022989"/>
    </source>
</evidence>
<dbReference type="InterPro" id="IPR023408">
    <property type="entry name" value="MscS_beta-dom_sf"/>
</dbReference>
<proteinExistence type="inferred from homology"/>
<gene>
    <name evidence="10" type="ordered locus">Tlet_1375</name>
</gene>
<evidence type="ECO:0000256" key="2">
    <source>
        <dbReference type="ARBA" id="ARBA00008017"/>
    </source>
</evidence>
<dbReference type="SUPFAM" id="SSF82861">
    <property type="entry name" value="Mechanosensitive channel protein MscS (YggB), transmembrane region"/>
    <property type="match status" value="1"/>
</dbReference>
<feature type="transmembrane region" description="Helical" evidence="7">
    <location>
        <begin position="72"/>
        <end position="89"/>
    </location>
</feature>
<dbReference type="InterPro" id="IPR045275">
    <property type="entry name" value="MscS_archaea/bacteria_type"/>
</dbReference>
<dbReference type="PANTHER" id="PTHR30221:SF1">
    <property type="entry name" value="SMALL-CONDUCTANCE MECHANOSENSITIVE CHANNEL"/>
    <property type="match status" value="1"/>
</dbReference>
<keyword evidence="6 7" id="KW-0472">Membrane</keyword>
<reference evidence="10 11" key="1">
    <citation type="submission" date="2007-08" db="EMBL/GenBank/DDBJ databases">
        <title>Complete sequence of Thermotoga lettingae TMO.</title>
        <authorList>
            <consortium name="US DOE Joint Genome Institute"/>
            <person name="Copeland A."/>
            <person name="Lucas S."/>
            <person name="Lapidus A."/>
            <person name="Barry K."/>
            <person name="Glavina del Rio T."/>
            <person name="Dalin E."/>
            <person name="Tice H."/>
            <person name="Pitluck S."/>
            <person name="Foster B."/>
            <person name="Bruce D."/>
            <person name="Schmutz J."/>
            <person name="Larimer F."/>
            <person name="Land M."/>
            <person name="Hauser L."/>
            <person name="Kyrpides N."/>
            <person name="Mikhailova N."/>
            <person name="Nelson K."/>
            <person name="Gogarten J.P."/>
            <person name="Noll K."/>
            <person name="Richardson P."/>
        </authorList>
    </citation>
    <scope>NUCLEOTIDE SEQUENCE [LARGE SCALE GENOMIC DNA]</scope>
    <source>
        <strain evidence="11">ATCC BAA-301 / DSM 14385 / NBRC 107922 / TMO</strain>
    </source>
</reference>
<dbReference type="eggNOG" id="COG3264">
    <property type="taxonomic scope" value="Bacteria"/>
</dbReference>
<comment type="subcellular location">
    <subcellularLocation>
        <location evidence="1">Cell membrane</location>
        <topology evidence="1">Multi-pass membrane protein</topology>
    </subcellularLocation>
</comment>
<feature type="domain" description="Mechanosensitive ion channel MscS" evidence="8">
    <location>
        <begin position="92"/>
        <end position="153"/>
    </location>
</feature>
<dbReference type="InterPro" id="IPR010920">
    <property type="entry name" value="LSM_dom_sf"/>
</dbReference>
<dbReference type="Gene3D" id="3.30.70.100">
    <property type="match status" value="1"/>
</dbReference>
<evidence type="ECO:0000313" key="10">
    <source>
        <dbReference type="EMBL" id="ABV33932.1"/>
    </source>
</evidence>
<dbReference type="AlphaFoldDB" id="A8F6Z8"/>
<dbReference type="HOGENOM" id="CLU_037945_1_0_0"/>
<evidence type="ECO:0000256" key="7">
    <source>
        <dbReference type="SAM" id="Phobius"/>
    </source>
</evidence>
<feature type="domain" description="Mechanosensitive ion channel MscS C-terminal" evidence="9">
    <location>
        <begin position="166"/>
        <end position="247"/>
    </location>
</feature>
<organism evidence="10 11">
    <name type="scientific">Pseudothermotoga lettingae (strain ATCC BAA-301 / DSM 14385 / NBRC 107922 / TMO)</name>
    <name type="common">Thermotoga lettingae</name>
    <dbReference type="NCBI Taxonomy" id="416591"/>
    <lineage>
        <taxon>Bacteria</taxon>
        <taxon>Thermotogati</taxon>
        <taxon>Thermotogota</taxon>
        <taxon>Thermotogae</taxon>
        <taxon>Thermotogales</taxon>
        <taxon>Thermotogaceae</taxon>
        <taxon>Pseudothermotoga</taxon>
    </lineage>
</organism>
<accession>A8F6Z8</accession>
<dbReference type="SUPFAM" id="SSF50182">
    <property type="entry name" value="Sm-like ribonucleoproteins"/>
    <property type="match status" value="1"/>
</dbReference>
<evidence type="ECO:0000259" key="9">
    <source>
        <dbReference type="Pfam" id="PF21082"/>
    </source>
</evidence>
<dbReference type="InterPro" id="IPR011066">
    <property type="entry name" value="MscS_channel_C_sf"/>
</dbReference>
<dbReference type="GO" id="GO:0008381">
    <property type="term" value="F:mechanosensitive monoatomic ion channel activity"/>
    <property type="evidence" value="ECO:0007669"/>
    <property type="project" value="InterPro"/>
</dbReference>
<dbReference type="InterPro" id="IPR049278">
    <property type="entry name" value="MS_channel_C"/>
</dbReference>
<evidence type="ECO:0000256" key="6">
    <source>
        <dbReference type="ARBA" id="ARBA00023136"/>
    </source>
</evidence>
<dbReference type="Proteomes" id="UP000002016">
    <property type="component" value="Chromosome"/>
</dbReference>
<dbReference type="RefSeq" id="WP_012003408.1">
    <property type="nucleotide sequence ID" value="NC_009828.1"/>
</dbReference>